<gene>
    <name evidence="2" type="ORF">LEP48_14545</name>
</gene>
<feature type="chain" id="PRO_5045168598" evidence="1">
    <location>
        <begin position="32"/>
        <end position="427"/>
    </location>
</feature>
<name>A0ABS7ZHQ3_9MICO</name>
<dbReference type="SUPFAM" id="SSF53850">
    <property type="entry name" value="Periplasmic binding protein-like II"/>
    <property type="match status" value="1"/>
</dbReference>
<evidence type="ECO:0000256" key="1">
    <source>
        <dbReference type="SAM" id="SignalP"/>
    </source>
</evidence>
<feature type="signal peptide" evidence="1">
    <location>
        <begin position="1"/>
        <end position="31"/>
    </location>
</feature>
<protein>
    <submittedName>
        <fullName evidence="2">Extracellular solute-binding protein</fullName>
    </submittedName>
</protein>
<dbReference type="PANTHER" id="PTHR43649">
    <property type="entry name" value="ARABINOSE-BINDING PROTEIN-RELATED"/>
    <property type="match status" value="1"/>
</dbReference>
<evidence type="ECO:0000313" key="3">
    <source>
        <dbReference type="Proteomes" id="UP001319870"/>
    </source>
</evidence>
<dbReference type="Pfam" id="PF13416">
    <property type="entry name" value="SBP_bac_8"/>
    <property type="match status" value="1"/>
</dbReference>
<keyword evidence="1" id="KW-0732">Signal</keyword>
<dbReference type="PANTHER" id="PTHR43649:SF30">
    <property type="entry name" value="ABC TRANSPORTER SUBSTRATE-BINDING PROTEIN"/>
    <property type="match status" value="1"/>
</dbReference>
<dbReference type="PROSITE" id="PS51257">
    <property type="entry name" value="PROKAR_LIPOPROTEIN"/>
    <property type="match status" value="1"/>
</dbReference>
<dbReference type="Gene3D" id="3.40.190.10">
    <property type="entry name" value="Periplasmic binding protein-like II"/>
    <property type="match status" value="2"/>
</dbReference>
<dbReference type="InterPro" id="IPR006059">
    <property type="entry name" value="SBP"/>
</dbReference>
<accession>A0ABS7ZHQ3</accession>
<sequence>MQHTVRHPRRKPTTLAAAAALALVGVGVLGACSSGGGAGGPGASGGSDDTYTWWDPYPQHDASSDWAGRVQACGEEAGVTIERTAYDTTALTNQALLAAQEGASPDVILLDNPAVSTLADTGMLTTVEEFGLDTSAIDQNLLDAGVVDGAAYGIPIGANTLSLYYNAEVLADAGVDPESIGDWDSLTAALKKVTEAGHKGITFAGIGTEEGSFQFLPWFWGAGADLTDLDSPEAVEALELWTGWLDKGYAPNSVINNSQNTTWEEFLTGDFGFVENGTWQVNSAADAGFETGIVQLPGKDGGVAPAPTGGEFIVAPVQEDTDRYETTRAIVECMTTPEGFVETANTFAYYIPPTQDGQTALLEESPELEPWVEAVNSAKGRTSDGLGTDYPVISEALWTAVQNALSGAASPADALATAQADAESGTH</sequence>
<proteinExistence type="predicted"/>
<reference evidence="2 3" key="1">
    <citation type="submission" date="2021-09" db="EMBL/GenBank/DDBJ databases">
        <title>Isoptericola luteus sp. nov., a novel bacterium isolated from Harbin, the capital city of Heilongjiang province.</title>
        <authorList>
            <person name="Li J."/>
        </authorList>
    </citation>
    <scope>NUCLEOTIDE SEQUENCE [LARGE SCALE GENOMIC DNA]</scope>
    <source>
        <strain evidence="2 3">NEAU-Y5</strain>
    </source>
</reference>
<dbReference type="InterPro" id="IPR050490">
    <property type="entry name" value="Bact_solute-bd_prot1"/>
</dbReference>
<evidence type="ECO:0000313" key="2">
    <source>
        <dbReference type="EMBL" id="MCA5894555.1"/>
    </source>
</evidence>
<organism evidence="2 3">
    <name type="scientific">Isoptericola luteus</name>
    <dbReference type="NCBI Taxonomy" id="2879484"/>
    <lineage>
        <taxon>Bacteria</taxon>
        <taxon>Bacillati</taxon>
        <taxon>Actinomycetota</taxon>
        <taxon>Actinomycetes</taxon>
        <taxon>Micrococcales</taxon>
        <taxon>Promicromonosporaceae</taxon>
        <taxon>Isoptericola</taxon>
    </lineage>
</organism>
<dbReference type="Proteomes" id="UP001319870">
    <property type="component" value="Unassembled WGS sequence"/>
</dbReference>
<keyword evidence="3" id="KW-1185">Reference proteome</keyword>
<dbReference type="RefSeq" id="WP_225566333.1">
    <property type="nucleotide sequence ID" value="NZ_JAIXCQ010000011.1"/>
</dbReference>
<comment type="caution">
    <text evidence="2">The sequence shown here is derived from an EMBL/GenBank/DDBJ whole genome shotgun (WGS) entry which is preliminary data.</text>
</comment>
<dbReference type="EMBL" id="JAIXCQ010000011">
    <property type="protein sequence ID" value="MCA5894555.1"/>
    <property type="molecule type" value="Genomic_DNA"/>
</dbReference>